<evidence type="ECO:0000313" key="1">
    <source>
        <dbReference type="EMBL" id="CAG8800460.1"/>
    </source>
</evidence>
<accession>A0ACA9RPP3</accession>
<keyword evidence="2" id="KW-1185">Reference proteome</keyword>
<feature type="non-terminal residue" evidence="1">
    <location>
        <position position="1"/>
    </location>
</feature>
<dbReference type="Proteomes" id="UP000789366">
    <property type="component" value="Unassembled WGS sequence"/>
</dbReference>
<comment type="caution">
    <text evidence="1">The sequence shown here is derived from an EMBL/GenBank/DDBJ whole genome shotgun (WGS) entry which is preliminary data.</text>
</comment>
<organism evidence="1 2">
    <name type="scientific">Cetraspora pellucida</name>
    <dbReference type="NCBI Taxonomy" id="1433469"/>
    <lineage>
        <taxon>Eukaryota</taxon>
        <taxon>Fungi</taxon>
        <taxon>Fungi incertae sedis</taxon>
        <taxon>Mucoromycota</taxon>
        <taxon>Glomeromycotina</taxon>
        <taxon>Glomeromycetes</taxon>
        <taxon>Diversisporales</taxon>
        <taxon>Gigasporaceae</taxon>
        <taxon>Cetraspora</taxon>
    </lineage>
</organism>
<sequence length="52" mass="5750">TNLELRAGVACCKYELRLFYSTTRAAIIVAIGLRLCSKQLYCESLGKPLVAE</sequence>
<gene>
    <name evidence="1" type="ORF">SPELUC_LOCUS18022</name>
</gene>
<reference evidence="1" key="1">
    <citation type="submission" date="2021-06" db="EMBL/GenBank/DDBJ databases">
        <authorList>
            <person name="Kallberg Y."/>
            <person name="Tangrot J."/>
            <person name="Rosling A."/>
        </authorList>
    </citation>
    <scope>NUCLEOTIDE SEQUENCE</scope>
    <source>
        <strain evidence="1">28 12/20/2015</strain>
    </source>
</reference>
<protein>
    <submittedName>
        <fullName evidence="1">3464_t:CDS:1</fullName>
    </submittedName>
</protein>
<feature type="non-terminal residue" evidence="1">
    <location>
        <position position="52"/>
    </location>
</feature>
<evidence type="ECO:0000313" key="2">
    <source>
        <dbReference type="Proteomes" id="UP000789366"/>
    </source>
</evidence>
<dbReference type="EMBL" id="CAJVPW010079487">
    <property type="protein sequence ID" value="CAG8800460.1"/>
    <property type="molecule type" value="Genomic_DNA"/>
</dbReference>
<proteinExistence type="predicted"/>
<name>A0ACA9RPP3_9GLOM</name>